<dbReference type="NCBIfam" id="TIGR02937">
    <property type="entry name" value="sigma70-ECF"/>
    <property type="match status" value="1"/>
</dbReference>
<evidence type="ECO:0000313" key="8">
    <source>
        <dbReference type="Proteomes" id="UP000642920"/>
    </source>
</evidence>
<sequence>MSSDFYKASILPYAAIIIKICRAYTNSQEDFEDYYQEVCLQIWRSRENFNEHAQWSTWVYRLSLNVCLTLLKKKKNTYQHFASDMLPEEAAVDSHAFADESLNQLYDAIKQLSEVDRGVILLYLEEKSYQEIADIIGTNPNNIGVRIKRIKERLKKLLDGKVN</sequence>
<feature type="domain" description="RNA polymerase sigma-70 region 2" evidence="5">
    <location>
        <begin position="13"/>
        <end position="75"/>
    </location>
</feature>
<gene>
    <name evidence="7" type="ORF">JKP34_14010</name>
</gene>
<keyword evidence="4" id="KW-0804">Transcription</keyword>
<evidence type="ECO:0000256" key="2">
    <source>
        <dbReference type="ARBA" id="ARBA00023015"/>
    </source>
</evidence>
<dbReference type="Pfam" id="PF04542">
    <property type="entry name" value="Sigma70_r2"/>
    <property type="match status" value="1"/>
</dbReference>
<dbReference type="InterPro" id="IPR014284">
    <property type="entry name" value="RNA_pol_sigma-70_dom"/>
</dbReference>
<dbReference type="GO" id="GO:0016987">
    <property type="term" value="F:sigma factor activity"/>
    <property type="evidence" value="ECO:0007669"/>
    <property type="project" value="UniProtKB-KW"/>
</dbReference>
<dbReference type="InterPro" id="IPR013249">
    <property type="entry name" value="RNA_pol_sigma70_r4_t2"/>
</dbReference>
<dbReference type="GO" id="GO:0006352">
    <property type="term" value="P:DNA-templated transcription initiation"/>
    <property type="evidence" value="ECO:0007669"/>
    <property type="project" value="InterPro"/>
</dbReference>
<evidence type="ECO:0000259" key="5">
    <source>
        <dbReference type="Pfam" id="PF04542"/>
    </source>
</evidence>
<evidence type="ECO:0000256" key="1">
    <source>
        <dbReference type="ARBA" id="ARBA00010641"/>
    </source>
</evidence>
<dbReference type="SUPFAM" id="SSF88946">
    <property type="entry name" value="Sigma2 domain of RNA polymerase sigma factors"/>
    <property type="match status" value="1"/>
</dbReference>
<dbReference type="InterPro" id="IPR013324">
    <property type="entry name" value="RNA_pol_sigma_r3/r4-like"/>
</dbReference>
<reference evidence="7" key="1">
    <citation type="submission" date="2021-01" db="EMBL/GenBank/DDBJ databases">
        <title>Marivirga sp. nov., isolated from intertidal surface sediments.</title>
        <authorList>
            <person name="Zhang M."/>
        </authorList>
    </citation>
    <scope>NUCLEOTIDE SEQUENCE</scope>
    <source>
        <strain evidence="7">SM1354</strain>
    </source>
</reference>
<dbReference type="InterPro" id="IPR036388">
    <property type="entry name" value="WH-like_DNA-bd_sf"/>
</dbReference>
<dbReference type="Gene3D" id="1.10.1740.10">
    <property type="match status" value="1"/>
</dbReference>
<dbReference type="InterPro" id="IPR007627">
    <property type="entry name" value="RNA_pol_sigma70_r2"/>
</dbReference>
<organism evidence="7 8">
    <name type="scientific">Marivirga atlantica</name>
    <dbReference type="NCBI Taxonomy" id="1548457"/>
    <lineage>
        <taxon>Bacteria</taxon>
        <taxon>Pseudomonadati</taxon>
        <taxon>Bacteroidota</taxon>
        <taxon>Cytophagia</taxon>
        <taxon>Cytophagales</taxon>
        <taxon>Marivirgaceae</taxon>
        <taxon>Marivirga</taxon>
    </lineage>
</organism>
<dbReference type="Gene3D" id="1.10.10.10">
    <property type="entry name" value="Winged helix-like DNA-binding domain superfamily/Winged helix DNA-binding domain"/>
    <property type="match status" value="1"/>
</dbReference>
<feature type="domain" description="RNA polymerase sigma factor 70 region 4 type 2" evidence="6">
    <location>
        <begin position="103"/>
        <end position="154"/>
    </location>
</feature>
<accession>A0A937ACE1</accession>
<keyword evidence="3" id="KW-0731">Sigma factor</keyword>
<comment type="caution">
    <text evidence="7">The sequence shown here is derived from an EMBL/GenBank/DDBJ whole genome shotgun (WGS) entry which is preliminary data.</text>
</comment>
<keyword evidence="8" id="KW-1185">Reference proteome</keyword>
<dbReference type="AlphaFoldDB" id="A0A937ACE1"/>
<evidence type="ECO:0000256" key="4">
    <source>
        <dbReference type="ARBA" id="ARBA00023163"/>
    </source>
</evidence>
<protein>
    <submittedName>
        <fullName evidence="7">Sigma-70 family RNA polymerase sigma factor</fullName>
    </submittedName>
</protein>
<dbReference type="InterPro" id="IPR039425">
    <property type="entry name" value="RNA_pol_sigma-70-like"/>
</dbReference>
<dbReference type="Proteomes" id="UP000642920">
    <property type="component" value="Unassembled WGS sequence"/>
</dbReference>
<name>A0A937ACE1_9BACT</name>
<dbReference type="EMBL" id="JAERQG010000003">
    <property type="protein sequence ID" value="MBL0766376.1"/>
    <property type="molecule type" value="Genomic_DNA"/>
</dbReference>
<comment type="similarity">
    <text evidence="1">Belongs to the sigma-70 factor family. ECF subfamily.</text>
</comment>
<dbReference type="SUPFAM" id="SSF88659">
    <property type="entry name" value="Sigma3 and sigma4 domains of RNA polymerase sigma factors"/>
    <property type="match status" value="1"/>
</dbReference>
<keyword evidence="2" id="KW-0805">Transcription regulation</keyword>
<dbReference type="Pfam" id="PF08281">
    <property type="entry name" value="Sigma70_r4_2"/>
    <property type="match status" value="1"/>
</dbReference>
<dbReference type="RefSeq" id="WP_201922725.1">
    <property type="nucleotide sequence ID" value="NZ_JAERQG010000003.1"/>
</dbReference>
<dbReference type="PANTHER" id="PTHR43133">
    <property type="entry name" value="RNA POLYMERASE ECF-TYPE SIGMA FACTO"/>
    <property type="match status" value="1"/>
</dbReference>
<evidence type="ECO:0000313" key="7">
    <source>
        <dbReference type="EMBL" id="MBL0766376.1"/>
    </source>
</evidence>
<proteinExistence type="inferred from homology"/>
<dbReference type="GO" id="GO:0003677">
    <property type="term" value="F:DNA binding"/>
    <property type="evidence" value="ECO:0007669"/>
    <property type="project" value="InterPro"/>
</dbReference>
<evidence type="ECO:0000259" key="6">
    <source>
        <dbReference type="Pfam" id="PF08281"/>
    </source>
</evidence>
<dbReference type="CDD" id="cd06171">
    <property type="entry name" value="Sigma70_r4"/>
    <property type="match status" value="1"/>
</dbReference>
<dbReference type="PANTHER" id="PTHR43133:SF45">
    <property type="entry name" value="RNA POLYMERASE ECF-TYPE SIGMA FACTOR"/>
    <property type="match status" value="1"/>
</dbReference>
<dbReference type="InterPro" id="IPR013325">
    <property type="entry name" value="RNA_pol_sigma_r2"/>
</dbReference>
<evidence type="ECO:0000256" key="3">
    <source>
        <dbReference type="ARBA" id="ARBA00023082"/>
    </source>
</evidence>